<feature type="region of interest" description="Disordered" evidence="10">
    <location>
        <begin position="164"/>
        <end position="184"/>
    </location>
</feature>
<dbReference type="InterPro" id="IPR017853">
    <property type="entry name" value="GH"/>
</dbReference>
<evidence type="ECO:0000259" key="12">
    <source>
        <dbReference type="PROSITE" id="PS51910"/>
    </source>
</evidence>
<keyword evidence="7" id="KW-0624">Polysaccharide degradation</keyword>
<proteinExistence type="inferred from homology"/>
<dbReference type="EC" id="3.2.1.14" evidence="2"/>
<keyword evidence="3 8" id="KW-0378">Hydrolase</keyword>
<dbReference type="InterPro" id="IPR001579">
    <property type="entry name" value="Glyco_hydro_18_chit_AS"/>
</dbReference>
<evidence type="ECO:0000256" key="4">
    <source>
        <dbReference type="ARBA" id="ARBA00023024"/>
    </source>
</evidence>
<dbReference type="PROSITE" id="PS01095">
    <property type="entry name" value="GH18_1"/>
    <property type="match status" value="1"/>
</dbReference>
<evidence type="ECO:0000313" key="13">
    <source>
        <dbReference type="EMBL" id="KIW30825.1"/>
    </source>
</evidence>
<dbReference type="GeneID" id="27341713"/>
<sequence length="553" mass="58454">MALYSKFVLLFFFCFTSCIDSILASAPIGDWADIAASLRSTLDAIELSHAQHVTHRSGASRSRRDAIFRAGPAGYWRPLAPSQRPDPSEDFSDQLNELVGEIGSAIEQLIELLASQFNIGTLSPTLATPPPTPPTPPQTTIFPITNINTPPPLSTTILTSYASSSTINPAPSTPSSSSPTATSTFNPQAPDLNVVYYSQTDLTPIISLTQVCNDPAVDVVILAFVTTLLSDGGYPSMNMASNCWAPNAAQQAAGATRLLDCVGDGFASKIAACQQQGKKVLLSLGGSVGDLTMPSQDKAVEVAHTLWSLFLGGSNASLTALRPYGDVVLDGMDIDNELPSAATYIPALVSTLRQLMAADTSKAYYLSAAPQCPRPDASIPVASLRNDIDFFSVQFYNNPSCQLDAGQGFIDSLRAWSEDLQGVSDDTPSTQRMNKRSSHGRSGGGALLRARQQNPPTTAVADDNPFHNINNGITSPRLLLGTPAFPGAGTGYIDVARYKAILAQVRAMALPNLAGAMFWDGAYQEVSAQVVTDGGGGSQNVTFAEVVREVLGT</sequence>
<dbReference type="Proteomes" id="UP000054466">
    <property type="component" value="Unassembled WGS sequence"/>
</dbReference>
<evidence type="ECO:0000256" key="1">
    <source>
        <dbReference type="ARBA" id="ARBA00000822"/>
    </source>
</evidence>
<evidence type="ECO:0000256" key="3">
    <source>
        <dbReference type="ARBA" id="ARBA00022801"/>
    </source>
</evidence>
<evidence type="ECO:0000256" key="9">
    <source>
        <dbReference type="RuleBase" id="RU004453"/>
    </source>
</evidence>
<feature type="chain" id="PRO_5002239806" description="chitinase" evidence="11">
    <location>
        <begin position="25"/>
        <end position="553"/>
    </location>
</feature>
<dbReference type="PANTHER" id="PTHR45708:SF49">
    <property type="entry name" value="ENDOCHITINASE"/>
    <property type="match status" value="1"/>
</dbReference>
<keyword evidence="11" id="KW-0732">Signal</keyword>
<dbReference type="PROSITE" id="PS51910">
    <property type="entry name" value="GH18_2"/>
    <property type="match status" value="1"/>
</dbReference>
<comment type="catalytic activity">
    <reaction evidence="1">
        <text>Random endo-hydrolysis of N-acetyl-beta-D-glucosaminide (1-&gt;4)-beta-linkages in chitin and chitodextrins.</text>
        <dbReference type="EC" id="3.2.1.14"/>
    </reaction>
</comment>
<dbReference type="OrthoDB" id="2425929at2759"/>
<feature type="region of interest" description="Disordered" evidence="10">
    <location>
        <begin position="422"/>
        <end position="467"/>
    </location>
</feature>
<dbReference type="AlphaFoldDB" id="A0A0D2CL62"/>
<evidence type="ECO:0000256" key="2">
    <source>
        <dbReference type="ARBA" id="ARBA00012729"/>
    </source>
</evidence>
<dbReference type="EMBL" id="KN847041">
    <property type="protein sequence ID" value="KIW30825.1"/>
    <property type="molecule type" value="Genomic_DNA"/>
</dbReference>
<dbReference type="GO" id="GO:0005576">
    <property type="term" value="C:extracellular region"/>
    <property type="evidence" value="ECO:0007669"/>
    <property type="project" value="TreeGrafter"/>
</dbReference>
<keyword evidence="4" id="KW-0146">Chitin degradation</keyword>
<accession>A0A0D2CL62</accession>
<evidence type="ECO:0000313" key="14">
    <source>
        <dbReference type="Proteomes" id="UP000054466"/>
    </source>
</evidence>
<dbReference type="InterPro" id="IPR001223">
    <property type="entry name" value="Glyco_hydro18_cat"/>
</dbReference>
<evidence type="ECO:0000256" key="11">
    <source>
        <dbReference type="SAM" id="SignalP"/>
    </source>
</evidence>
<dbReference type="GO" id="GO:0000272">
    <property type="term" value="P:polysaccharide catabolic process"/>
    <property type="evidence" value="ECO:0007669"/>
    <property type="project" value="UniProtKB-KW"/>
</dbReference>
<feature type="signal peptide" evidence="11">
    <location>
        <begin position="1"/>
        <end position="24"/>
    </location>
</feature>
<dbReference type="GO" id="GO:0008843">
    <property type="term" value="F:endochitinase activity"/>
    <property type="evidence" value="ECO:0007669"/>
    <property type="project" value="UniProtKB-EC"/>
</dbReference>
<dbReference type="RefSeq" id="XP_016251041.1">
    <property type="nucleotide sequence ID" value="XM_016389139.1"/>
</dbReference>
<evidence type="ECO:0000256" key="6">
    <source>
        <dbReference type="ARBA" id="ARBA00023295"/>
    </source>
</evidence>
<keyword evidence="5" id="KW-0119">Carbohydrate metabolism</keyword>
<keyword evidence="6 8" id="KW-0326">Glycosidase</keyword>
<keyword evidence="14" id="KW-1185">Reference proteome</keyword>
<evidence type="ECO:0000256" key="7">
    <source>
        <dbReference type="ARBA" id="ARBA00023326"/>
    </source>
</evidence>
<protein>
    <recommendedName>
        <fullName evidence="2">chitinase</fullName>
        <ecNumber evidence="2">3.2.1.14</ecNumber>
    </recommendedName>
</protein>
<dbReference type="GO" id="GO:0006032">
    <property type="term" value="P:chitin catabolic process"/>
    <property type="evidence" value="ECO:0007669"/>
    <property type="project" value="UniProtKB-KW"/>
</dbReference>
<reference evidence="13 14" key="1">
    <citation type="submission" date="2015-01" db="EMBL/GenBank/DDBJ databases">
        <title>The Genome Sequence of Cladophialophora immunda CBS83496.</title>
        <authorList>
            <consortium name="The Broad Institute Genomics Platform"/>
            <person name="Cuomo C."/>
            <person name="de Hoog S."/>
            <person name="Gorbushina A."/>
            <person name="Stielow B."/>
            <person name="Teixiera M."/>
            <person name="Abouelleil A."/>
            <person name="Chapman S.B."/>
            <person name="Priest M."/>
            <person name="Young S.K."/>
            <person name="Wortman J."/>
            <person name="Nusbaum C."/>
            <person name="Birren B."/>
        </authorList>
    </citation>
    <scope>NUCLEOTIDE SEQUENCE [LARGE SCALE GENOMIC DNA]</scope>
    <source>
        <strain evidence="13 14">CBS 83496</strain>
    </source>
</reference>
<dbReference type="Gene3D" id="3.20.20.80">
    <property type="entry name" value="Glycosidases"/>
    <property type="match status" value="1"/>
</dbReference>
<feature type="domain" description="GH18" evidence="12">
    <location>
        <begin position="191"/>
        <end position="553"/>
    </location>
</feature>
<name>A0A0D2CL62_9EURO</name>
<dbReference type="SUPFAM" id="SSF51445">
    <property type="entry name" value="(Trans)glycosidases"/>
    <property type="match status" value="1"/>
</dbReference>
<evidence type="ECO:0000256" key="5">
    <source>
        <dbReference type="ARBA" id="ARBA00023277"/>
    </source>
</evidence>
<dbReference type="VEuPathDB" id="FungiDB:PV07_02519"/>
<evidence type="ECO:0000256" key="10">
    <source>
        <dbReference type="SAM" id="MobiDB-lite"/>
    </source>
</evidence>
<dbReference type="HOGENOM" id="CLU_007818_2_0_1"/>
<gene>
    <name evidence="13" type="ORF">PV07_02519</name>
</gene>
<comment type="similarity">
    <text evidence="9">Belongs to the glycosyl hydrolase 18 family.</text>
</comment>
<dbReference type="Pfam" id="PF00704">
    <property type="entry name" value="Glyco_hydro_18"/>
    <property type="match status" value="1"/>
</dbReference>
<dbReference type="InterPro" id="IPR050542">
    <property type="entry name" value="Glycosyl_Hydrlase18_Chitinase"/>
</dbReference>
<dbReference type="STRING" id="569365.A0A0D2CL62"/>
<evidence type="ECO:0000256" key="8">
    <source>
        <dbReference type="RuleBase" id="RU000489"/>
    </source>
</evidence>
<organism evidence="13 14">
    <name type="scientific">Cladophialophora immunda</name>
    <dbReference type="NCBI Taxonomy" id="569365"/>
    <lineage>
        <taxon>Eukaryota</taxon>
        <taxon>Fungi</taxon>
        <taxon>Dikarya</taxon>
        <taxon>Ascomycota</taxon>
        <taxon>Pezizomycotina</taxon>
        <taxon>Eurotiomycetes</taxon>
        <taxon>Chaetothyriomycetidae</taxon>
        <taxon>Chaetothyriales</taxon>
        <taxon>Herpotrichiellaceae</taxon>
        <taxon>Cladophialophora</taxon>
    </lineage>
</organism>
<dbReference type="PANTHER" id="PTHR45708">
    <property type="entry name" value="ENDOCHITINASE"/>
    <property type="match status" value="1"/>
</dbReference>